<organism evidence="8 9">
    <name type="scientific">Roseburia intestinalis</name>
    <dbReference type="NCBI Taxonomy" id="166486"/>
    <lineage>
        <taxon>Bacteria</taxon>
        <taxon>Bacillati</taxon>
        <taxon>Bacillota</taxon>
        <taxon>Clostridia</taxon>
        <taxon>Lachnospirales</taxon>
        <taxon>Lachnospiraceae</taxon>
        <taxon>Roseburia</taxon>
    </lineage>
</organism>
<dbReference type="SUPFAM" id="SSF47384">
    <property type="entry name" value="Homodimeric domain of signal transducing histidine kinase"/>
    <property type="match status" value="1"/>
</dbReference>
<keyword evidence="3 8" id="KW-0808">Transferase</keyword>
<dbReference type="Proteomes" id="UP000095350">
    <property type="component" value="Unassembled WGS sequence"/>
</dbReference>
<evidence type="ECO:0000313" key="9">
    <source>
        <dbReference type="Proteomes" id="UP000095350"/>
    </source>
</evidence>
<gene>
    <name evidence="8" type="primary">divJ</name>
    <name evidence="8" type="ORF">ERS852572_03037</name>
</gene>
<protein>
    <recommendedName>
        <fullName evidence="2">histidine kinase</fullName>
        <ecNumber evidence="2">2.7.13.3</ecNumber>
    </recommendedName>
</protein>
<dbReference type="EC" id="2.7.13.3" evidence="2"/>
<accession>A0A173VIL9</accession>
<feature type="coiled-coil region" evidence="6">
    <location>
        <begin position="42"/>
        <end position="69"/>
    </location>
</feature>
<keyword evidence="5" id="KW-0902">Two-component regulatory system</keyword>
<evidence type="ECO:0000256" key="3">
    <source>
        <dbReference type="ARBA" id="ARBA00022679"/>
    </source>
</evidence>
<dbReference type="AlphaFoldDB" id="A0A173VIL9"/>
<dbReference type="STRING" id="166486.ERS852572_03037"/>
<evidence type="ECO:0000256" key="4">
    <source>
        <dbReference type="ARBA" id="ARBA00022777"/>
    </source>
</evidence>
<dbReference type="EMBL" id="CYXZ01000026">
    <property type="protein sequence ID" value="CUN26924.1"/>
    <property type="molecule type" value="Genomic_DNA"/>
</dbReference>
<evidence type="ECO:0000256" key="1">
    <source>
        <dbReference type="ARBA" id="ARBA00000085"/>
    </source>
</evidence>
<dbReference type="PaxDb" id="166486-ERS852572_03037"/>
<keyword evidence="6" id="KW-0175">Coiled coil</keyword>
<evidence type="ECO:0000313" key="8">
    <source>
        <dbReference type="EMBL" id="CUN26924.1"/>
    </source>
</evidence>
<dbReference type="InterPro" id="IPR036097">
    <property type="entry name" value="HisK_dim/P_sf"/>
</dbReference>
<dbReference type="PANTHER" id="PTHR43711:SF1">
    <property type="entry name" value="HISTIDINE KINASE 1"/>
    <property type="match status" value="1"/>
</dbReference>
<sequence length="171" mass="20121">MRALYTGTEYCRTVQEWNFEARAVRLYSDDDSYKIILGYRPIDDIVEEERESRQKLEQALKRAEEASHAKSAFWFNMSHDIRTPMNAIIGYTDLLEIYGDDVEKREDYLGKIKSSSEYLLSLLNDVLEMARIESGKYIMDETVTDIREFDRSICDVFENQLEQKGIRSVFL</sequence>
<name>A0A173VIL9_9FIRM</name>
<proteinExistence type="predicted"/>
<dbReference type="CDD" id="cd00082">
    <property type="entry name" value="HisKA"/>
    <property type="match status" value="1"/>
</dbReference>
<dbReference type="InterPro" id="IPR050736">
    <property type="entry name" value="Sensor_HK_Regulatory"/>
</dbReference>
<evidence type="ECO:0000256" key="6">
    <source>
        <dbReference type="SAM" id="Coils"/>
    </source>
</evidence>
<dbReference type="Gene3D" id="1.10.287.130">
    <property type="match status" value="1"/>
</dbReference>
<dbReference type="InterPro" id="IPR003661">
    <property type="entry name" value="HisK_dim/P_dom"/>
</dbReference>
<feature type="domain" description="Signal transduction histidine kinase dimerisation/phosphoacceptor" evidence="7">
    <location>
        <begin position="69"/>
        <end position="135"/>
    </location>
</feature>
<dbReference type="PANTHER" id="PTHR43711">
    <property type="entry name" value="TWO-COMPONENT HISTIDINE KINASE"/>
    <property type="match status" value="1"/>
</dbReference>
<keyword evidence="4 8" id="KW-0418">Kinase</keyword>
<evidence type="ECO:0000256" key="5">
    <source>
        <dbReference type="ARBA" id="ARBA00023012"/>
    </source>
</evidence>
<dbReference type="SMART" id="SM00388">
    <property type="entry name" value="HisKA"/>
    <property type="match status" value="1"/>
</dbReference>
<comment type="catalytic activity">
    <reaction evidence="1">
        <text>ATP + protein L-histidine = ADP + protein N-phospho-L-histidine.</text>
        <dbReference type="EC" id="2.7.13.3"/>
    </reaction>
</comment>
<evidence type="ECO:0000259" key="7">
    <source>
        <dbReference type="SMART" id="SM00388"/>
    </source>
</evidence>
<dbReference type="GO" id="GO:0000155">
    <property type="term" value="F:phosphorelay sensor kinase activity"/>
    <property type="evidence" value="ECO:0007669"/>
    <property type="project" value="InterPro"/>
</dbReference>
<dbReference type="Pfam" id="PF00512">
    <property type="entry name" value="HisKA"/>
    <property type="match status" value="1"/>
</dbReference>
<dbReference type="RefSeq" id="WP_242863665.1">
    <property type="nucleotide sequence ID" value="NZ_CABIYH010000026.1"/>
</dbReference>
<evidence type="ECO:0000256" key="2">
    <source>
        <dbReference type="ARBA" id="ARBA00012438"/>
    </source>
</evidence>
<reference evidence="8 9" key="1">
    <citation type="submission" date="2015-09" db="EMBL/GenBank/DDBJ databases">
        <authorList>
            <consortium name="Pathogen Informatics"/>
        </authorList>
    </citation>
    <scope>NUCLEOTIDE SEQUENCE [LARGE SCALE GENOMIC DNA]</scope>
    <source>
        <strain evidence="8 9">2789STDY5834960</strain>
    </source>
</reference>